<keyword evidence="2" id="KW-1185">Reference proteome</keyword>
<gene>
    <name evidence="1" type="ORF">LTR37_021446</name>
</gene>
<accession>A0ACC3MAF5</accession>
<evidence type="ECO:0000313" key="2">
    <source>
        <dbReference type="Proteomes" id="UP001281147"/>
    </source>
</evidence>
<reference evidence="1" key="1">
    <citation type="submission" date="2023-07" db="EMBL/GenBank/DDBJ databases">
        <title>Black Yeasts Isolated from many extreme environments.</title>
        <authorList>
            <person name="Coleine C."/>
            <person name="Stajich J.E."/>
            <person name="Selbmann L."/>
        </authorList>
    </citation>
    <scope>NUCLEOTIDE SEQUENCE</scope>
    <source>
        <strain evidence="1">CCFEE 5714</strain>
    </source>
</reference>
<evidence type="ECO:0000313" key="1">
    <source>
        <dbReference type="EMBL" id="KAK3679100.1"/>
    </source>
</evidence>
<dbReference type="EMBL" id="JAUTXU010000529">
    <property type="protein sequence ID" value="KAK3679100.1"/>
    <property type="molecule type" value="Genomic_DNA"/>
</dbReference>
<proteinExistence type="predicted"/>
<organism evidence="1 2">
    <name type="scientific">Vermiconidia calcicola</name>
    <dbReference type="NCBI Taxonomy" id="1690605"/>
    <lineage>
        <taxon>Eukaryota</taxon>
        <taxon>Fungi</taxon>
        <taxon>Dikarya</taxon>
        <taxon>Ascomycota</taxon>
        <taxon>Pezizomycotina</taxon>
        <taxon>Dothideomycetes</taxon>
        <taxon>Dothideomycetidae</taxon>
        <taxon>Mycosphaerellales</taxon>
        <taxon>Extremaceae</taxon>
        <taxon>Vermiconidia</taxon>
    </lineage>
</organism>
<dbReference type="Proteomes" id="UP001281147">
    <property type="component" value="Unassembled WGS sequence"/>
</dbReference>
<sequence>MQSVSLQAINKQDPQIQGQALDEFENDSDLHGNRRKYDPKDDQRDMEALADIWKRRFRFFSTVGYVIVLGLTWEYTLITTVFSLANGGTAGAIWLTLIVCVGMSMVTLSFAEMASMAPTSGGQYHWVSEFAPPRYQKQLSYTVGWLAAIGWQVLMAGVAFVGAQQTQALIVVCNPNHVITGWHSALLSIAFMVCAILFNTLAIGKITILEGLAIVLHFFGFVAFIVILWVMGPRAGPDTFSQFTDENDWGNLGLATLVSIVGPMTTYLGSDSAVHLAEELEDASYILPRAMCLAAIVNYILGFSMTITFMFNLGSLKDDLASATGQPWVAVIQRITRSRAASIILTVLMIIMFFFCAVNVLTTSSRQVFAFARDKGIPFHRFFSQVRSNGVPTNSVFLTLTVTILLSLILIGSTAAFNIILSVGTTGLFTSYIVVIGTMLAKRLRRGERFPASKFDLGTFGIPINIGAICFLVVAFAFLFFPAAPDPSLADMNWAIVIYGAAILFAFSWYLAKGRHEYEGPVTYVRKDM</sequence>
<protein>
    <submittedName>
        <fullName evidence="1">Uncharacterized protein</fullName>
    </submittedName>
</protein>
<comment type="caution">
    <text evidence="1">The sequence shown here is derived from an EMBL/GenBank/DDBJ whole genome shotgun (WGS) entry which is preliminary data.</text>
</comment>
<name>A0ACC3MAF5_9PEZI</name>